<dbReference type="RefSeq" id="WP_187242083.1">
    <property type="nucleotide sequence ID" value="NZ_BAAAOK010000017.1"/>
</dbReference>
<dbReference type="Pfam" id="PF00109">
    <property type="entry name" value="ketoacyl-synt"/>
    <property type="match status" value="1"/>
</dbReference>
<dbReference type="InterPro" id="IPR016039">
    <property type="entry name" value="Thiolase-like"/>
</dbReference>
<dbReference type="Gene3D" id="1.10.1200.10">
    <property type="entry name" value="ACP-like"/>
    <property type="match status" value="1"/>
</dbReference>
<evidence type="ECO:0000256" key="1">
    <source>
        <dbReference type="ARBA" id="ARBA00022450"/>
    </source>
</evidence>
<evidence type="ECO:0000259" key="4">
    <source>
        <dbReference type="PROSITE" id="PS50075"/>
    </source>
</evidence>
<dbReference type="PROSITE" id="PS50075">
    <property type="entry name" value="CARRIER"/>
    <property type="match status" value="1"/>
</dbReference>
<protein>
    <submittedName>
        <fullName evidence="6">SDR family oxidoreductase</fullName>
    </submittedName>
</protein>
<dbReference type="InterPro" id="IPR018201">
    <property type="entry name" value="Ketoacyl_synth_AS"/>
</dbReference>
<dbReference type="InterPro" id="IPR020841">
    <property type="entry name" value="PKS_Beta-ketoAc_synthase_dom"/>
</dbReference>
<dbReference type="Pfam" id="PF00698">
    <property type="entry name" value="Acyl_transf_1"/>
    <property type="match status" value="1"/>
</dbReference>
<dbReference type="InterPro" id="IPR036736">
    <property type="entry name" value="ACP-like_sf"/>
</dbReference>
<proteinExistence type="predicted"/>
<dbReference type="PROSITE" id="PS52004">
    <property type="entry name" value="KS3_2"/>
    <property type="match status" value="1"/>
</dbReference>
<dbReference type="InterPro" id="IPR036291">
    <property type="entry name" value="NAD(P)-bd_dom_sf"/>
</dbReference>
<dbReference type="SUPFAM" id="SSF55048">
    <property type="entry name" value="Probable ACP-binding domain of malonyl-CoA ACP transacylase"/>
    <property type="match status" value="1"/>
</dbReference>
<dbReference type="InterPro" id="IPR001227">
    <property type="entry name" value="Ac_transferase_dom_sf"/>
</dbReference>
<dbReference type="Gene3D" id="3.40.50.720">
    <property type="entry name" value="NAD(P)-binding Rossmann-like Domain"/>
    <property type="match status" value="1"/>
</dbReference>
<dbReference type="InterPro" id="IPR014031">
    <property type="entry name" value="Ketoacyl_synth_C"/>
</dbReference>
<dbReference type="Pfam" id="PF00550">
    <property type="entry name" value="PP-binding"/>
    <property type="match status" value="1"/>
</dbReference>
<keyword evidence="7" id="KW-1185">Reference proteome</keyword>
<dbReference type="CDD" id="cd00833">
    <property type="entry name" value="PKS"/>
    <property type="match status" value="1"/>
</dbReference>
<dbReference type="InterPro" id="IPR003965">
    <property type="entry name" value="Fatty_acid_synthase"/>
</dbReference>
<dbReference type="PANTHER" id="PTHR43074">
    <property type="entry name" value="OMEGA-3 POLYUNSATURATED FATTY ACID SYNTHASE PFAB-RELATED"/>
    <property type="match status" value="1"/>
</dbReference>
<dbReference type="InterPro" id="IPR016035">
    <property type="entry name" value="Acyl_Trfase/lysoPLipase"/>
</dbReference>
<evidence type="ECO:0000259" key="5">
    <source>
        <dbReference type="PROSITE" id="PS52004"/>
    </source>
</evidence>
<keyword evidence="2" id="KW-0597">Phosphoprotein</keyword>
<dbReference type="SUPFAM" id="SSF52151">
    <property type="entry name" value="FabD/lysophospholipase-like"/>
    <property type="match status" value="1"/>
</dbReference>
<organism evidence="6 7">
    <name type="scientific">Actinomadura alba</name>
    <dbReference type="NCBI Taxonomy" id="406431"/>
    <lineage>
        <taxon>Bacteria</taxon>
        <taxon>Bacillati</taxon>
        <taxon>Actinomycetota</taxon>
        <taxon>Actinomycetes</taxon>
        <taxon>Streptosporangiales</taxon>
        <taxon>Thermomonosporaceae</taxon>
        <taxon>Actinomadura</taxon>
    </lineage>
</organism>
<dbReference type="Gene3D" id="3.40.47.10">
    <property type="match status" value="1"/>
</dbReference>
<dbReference type="Gene3D" id="3.40.366.10">
    <property type="entry name" value="Malonyl-Coenzyme A Acyl Carrier Protein, domain 2"/>
    <property type="match status" value="1"/>
</dbReference>
<dbReference type="InterPro" id="IPR057326">
    <property type="entry name" value="KR_dom"/>
</dbReference>
<evidence type="ECO:0000256" key="2">
    <source>
        <dbReference type="ARBA" id="ARBA00022553"/>
    </source>
</evidence>
<accession>A0ABR7LJP1</accession>
<feature type="domain" description="Carrier" evidence="4">
    <location>
        <begin position="1055"/>
        <end position="1138"/>
    </location>
</feature>
<dbReference type="SMART" id="SM00825">
    <property type="entry name" value="PKS_KS"/>
    <property type="match status" value="1"/>
</dbReference>
<gene>
    <name evidence="6" type="ORF">HKK74_06095</name>
</gene>
<dbReference type="Pfam" id="PF08659">
    <property type="entry name" value="KR"/>
    <property type="match status" value="1"/>
</dbReference>
<dbReference type="SUPFAM" id="SSF51735">
    <property type="entry name" value="NAD(P)-binding Rossmann-fold domains"/>
    <property type="match status" value="1"/>
</dbReference>
<evidence type="ECO:0000313" key="7">
    <source>
        <dbReference type="Proteomes" id="UP000805614"/>
    </source>
</evidence>
<dbReference type="InterPro" id="IPR052568">
    <property type="entry name" value="PKS-FAS_Synthase"/>
</dbReference>
<name>A0ABR7LJP1_9ACTN</name>
<dbReference type="SMART" id="SM00822">
    <property type="entry name" value="PKS_KR"/>
    <property type="match status" value="1"/>
</dbReference>
<dbReference type="SUPFAM" id="SSF53901">
    <property type="entry name" value="Thiolase-like"/>
    <property type="match status" value="1"/>
</dbReference>
<dbReference type="EMBL" id="JABVEC010000003">
    <property type="protein sequence ID" value="MBC6465065.1"/>
    <property type="molecule type" value="Genomic_DNA"/>
</dbReference>
<comment type="caution">
    <text evidence="6">The sequence shown here is derived from an EMBL/GenBank/DDBJ whole genome shotgun (WGS) entry which is preliminary data.</text>
</comment>
<dbReference type="InterPro" id="IPR016036">
    <property type="entry name" value="Malonyl_transacylase_ACP-bd"/>
</dbReference>
<dbReference type="PRINTS" id="PR01483">
    <property type="entry name" value="FASYNTHASE"/>
</dbReference>
<dbReference type="SUPFAM" id="SSF47336">
    <property type="entry name" value="ACP-like"/>
    <property type="match status" value="1"/>
</dbReference>
<dbReference type="SMART" id="SM00827">
    <property type="entry name" value="PKS_AT"/>
    <property type="match status" value="1"/>
</dbReference>
<dbReference type="Pfam" id="PF02801">
    <property type="entry name" value="Ketoacyl-synt_C"/>
    <property type="match status" value="1"/>
</dbReference>
<sequence>MPDCQIPIAIVGVGALMPGSTDVDGFWHTVVTGRDQITDIPATHWLVEDYYDPDPAAEDKTYCKRGAFLPQLEFDPLAFGIPPNSLEATDTAQLLALVVAEQVLNDAAEGRQNAPLDRERVGVILGTGQTELFAELESRTRRPLWDRALREHGIAEPEAKAISDRIAAHHVPWREASFPGLLGNVVAGRVANKFDLHGTNCTIDAACAASLAALSMAVDELSLGRADMVVTGGVDTLNDAGTFMSFSKSFALSRTGDCRPFSDAADGTILGEGIVMFALRRLDDAERDGDRIYAVIRGIGSSSDGRGTAIFAPLPAGQARALRRAYEAAGYDLGTVGLVEAHGTGTTVGDAAEVAALRDVAADSGRTDRPWCALGSVKSQVGHTKWTAGAAGLLKAAMALRHQILPPTIKVDRPDPGLGLEDSPFYLNMKARPWVHSASHPRRASVSSFGFGGTNFHVTLEEYVPRGGRAAWRSRTAPSELVLLSAPTPERLVEWIQGFGAGRPLADLAQHSQQRFRADDEARLAVVAADTVDLAVKLEEAAEAIERRPHEAFSTPKGVHYGVGSAGTGRIAYLFPGQGSQYVGMGGDVTMQFARAQAIWDRVDRLSPADDFLSRVVFPVSAFDDDGRAAQRLQLTATHRAQPALAAHSLVLLDLLRALNLHPDCVAGHSLGELVALQHAGVFDADTLIELARRRGELMRDAAVVPGAMLAVSIGRAEVQAVLEACDTEQVWIANHNAPNQLVLSGAVDALATVRQKLVADGIASTYLDTATAFHSPLVASAVEPLLAALDAIEIRPPRIEVYGNADAAPYPADPAEIRRRVSAQVVTPVRFADQIESMYEAGVRTFIEVGAGSALTGLVGGILADRPHWAVALDRRGRHGVTVLHEALAGLAVRGVPLDFAALWESYRPVRQTTVVNSSRATVQISGANQRAAVPLVQERPPPASALEPRRSHADPGWFEIVRESQRQTADTYAGYQRVMADFQQSMADSHLAFMKTAEASFTMMSTYLGGGGEPPGLPSLSMPVPEQSPPEIPFAPSASAPSAPMAPAIPVIAEDLDVESLLLGVIAAKTGYPVDMLEPGMDLESDLGIDSIKRVEILSAMRAAAPHLAAADTSEQAGFGKLRTISEIVERLQGLPPGESVPTTRLVVRAVAEPAPGIAMPGLGRAPLMITEGSSGVAPLVLELLAGQGIAAEIVSVVPEDARAVLYLGGLRDVISVEEAMNIQRAAFQAARTVAPAMTATGGIFVTVQRTGGDFGLTSVDSAGAWLGGLAALARTAAKEWPKASVKAIDCAHQDRNAIAAAIVQELTTGGSTLNVGLGSTRVTLREDETPALPGTGPSLGDRPVIVATGGARGVTAAALLELAAKYRPRLVLIGRTVLEDEGEGLSDARSEEALVAALAQQSRGNGSVPDLLDLATRAQRVLAVREVRATLDTLSRAGATVRYVPLDVRDGTAVARALAEVRSAWGPITGLVHGAGVLADRKIADKTDEQFDRVFGTKVDGLHHLLAATANDPLRLLCAFSSVAASHGNPGQCDYAMANEVLTHVVAVERGKRPDCLARAIAWGPWNGGMVTHAVAAQFGARDMPLIPLKVGAKAFVRELEDGPGSTSVIIVAGRGRP</sequence>
<dbReference type="InterPro" id="IPR009081">
    <property type="entry name" value="PP-bd_ACP"/>
</dbReference>
<dbReference type="Proteomes" id="UP000805614">
    <property type="component" value="Unassembled WGS sequence"/>
</dbReference>
<feature type="domain" description="Ketosynthase family 3 (KS3)" evidence="5">
    <location>
        <begin position="5"/>
        <end position="462"/>
    </location>
</feature>
<dbReference type="PROSITE" id="PS00606">
    <property type="entry name" value="KS3_1"/>
    <property type="match status" value="1"/>
</dbReference>
<dbReference type="InterPro" id="IPR014043">
    <property type="entry name" value="Acyl_transferase_dom"/>
</dbReference>
<keyword evidence="1" id="KW-0596">Phosphopantetheine</keyword>
<dbReference type="PANTHER" id="PTHR43074:SF1">
    <property type="entry name" value="BETA-KETOACYL SYNTHASE FAMILY PROTEIN-RELATED"/>
    <property type="match status" value="1"/>
</dbReference>
<evidence type="ECO:0000256" key="3">
    <source>
        <dbReference type="ARBA" id="ARBA00022679"/>
    </source>
</evidence>
<evidence type="ECO:0000313" key="6">
    <source>
        <dbReference type="EMBL" id="MBC6465065.1"/>
    </source>
</evidence>
<keyword evidence="3" id="KW-0808">Transferase</keyword>
<dbReference type="InterPro" id="IPR013968">
    <property type="entry name" value="PKS_KR"/>
</dbReference>
<dbReference type="InterPro" id="IPR014030">
    <property type="entry name" value="Ketoacyl_synth_N"/>
</dbReference>
<dbReference type="Gene3D" id="3.30.70.250">
    <property type="entry name" value="Malonyl-CoA ACP transacylase, ACP-binding"/>
    <property type="match status" value="1"/>
</dbReference>
<reference evidence="6 7" key="1">
    <citation type="submission" date="2020-06" db="EMBL/GenBank/DDBJ databases">
        <title>Actinomadura xiongansis sp. nov., isolated from soil of Baiyangdian.</title>
        <authorList>
            <person name="Zhang X."/>
        </authorList>
    </citation>
    <scope>NUCLEOTIDE SEQUENCE [LARGE SCALE GENOMIC DNA]</scope>
    <source>
        <strain evidence="6 7">HBUM206468</strain>
    </source>
</reference>